<dbReference type="InterPro" id="IPR029058">
    <property type="entry name" value="AB_hydrolase_fold"/>
</dbReference>
<dbReference type="PANTHER" id="PTHR15394">
    <property type="entry name" value="SERINE HYDROLASE RBBP9"/>
    <property type="match status" value="1"/>
</dbReference>
<dbReference type="Pfam" id="PF06821">
    <property type="entry name" value="Ser_hydrolase"/>
    <property type="match status" value="1"/>
</dbReference>
<comment type="caution">
    <text evidence="1">The sequence shown here is derived from an EMBL/GenBank/DDBJ whole genome shotgun (WGS) entry which is preliminary data.</text>
</comment>
<accession>A0A2M7XH77</accession>
<protein>
    <recommendedName>
        <fullName evidence="3">Serine hydrolase family protein</fullName>
    </recommendedName>
</protein>
<reference evidence="2" key="1">
    <citation type="submission" date="2017-09" db="EMBL/GenBank/DDBJ databases">
        <title>Depth-based differentiation of microbial function through sediment-hosted aquifers and enrichment of novel symbionts in the deep terrestrial subsurface.</title>
        <authorList>
            <person name="Probst A.J."/>
            <person name="Ladd B."/>
            <person name="Jarett J.K."/>
            <person name="Geller-Mcgrath D.E."/>
            <person name="Sieber C.M.K."/>
            <person name="Emerson J.B."/>
            <person name="Anantharaman K."/>
            <person name="Thomas B.C."/>
            <person name="Malmstrom R."/>
            <person name="Stieglmeier M."/>
            <person name="Klingl A."/>
            <person name="Woyke T."/>
            <person name="Ryan C.M."/>
            <person name="Banfield J.F."/>
        </authorList>
    </citation>
    <scope>NUCLEOTIDE SEQUENCE [LARGE SCALE GENOMIC DNA]</scope>
</reference>
<dbReference type="EMBL" id="PFWS01000040">
    <property type="protein sequence ID" value="PJA47221.1"/>
    <property type="molecule type" value="Genomic_DNA"/>
</dbReference>
<dbReference type="GO" id="GO:0016787">
    <property type="term" value="F:hydrolase activity"/>
    <property type="evidence" value="ECO:0007669"/>
    <property type="project" value="InterPro"/>
</dbReference>
<dbReference type="AlphaFoldDB" id="A0A2M7XH77"/>
<evidence type="ECO:0000313" key="2">
    <source>
        <dbReference type="Proteomes" id="UP000229749"/>
    </source>
</evidence>
<name>A0A2M7XH77_9BACT</name>
<proteinExistence type="predicted"/>
<dbReference type="Gene3D" id="3.40.50.1820">
    <property type="entry name" value="alpha/beta hydrolase"/>
    <property type="match status" value="1"/>
</dbReference>
<organism evidence="1 2">
    <name type="scientific">Candidatus Uhrbacteria bacterium CG_4_9_14_3_um_filter_36_7</name>
    <dbReference type="NCBI Taxonomy" id="1975033"/>
    <lineage>
        <taxon>Bacteria</taxon>
        <taxon>Candidatus Uhriibacteriota</taxon>
    </lineage>
</organism>
<evidence type="ECO:0008006" key="3">
    <source>
        <dbReference type="Google" id="ProtNLM"/>
    </source>
</evidence>
<dbReference type="PANTHER" id="PTHR15394:SF3">
    <property type="entry name" value="SERINE HYDROLASE RBBP9"/>
    <property type="match status" value="1"/>
</dbReference>
<evidence type="ECO:0000313" key="1">
    <source>
        <dbReference type="EMBL" id="PJA47221.1"/>
    </source>
</evidence>
<dbReference type="SUPFAM" id="SSF53474">
    <property type="entry name" value="alpha/beta-Hydrolases"/>
    <property type="match status" value="1"/>
</dbReference>
<gene>
    <name evidence="1" type="ORF">CO172_02580</name>
</gene>
<sequence>MLKQVYIIHGWDGHPQDNWFPWLKTELENRNFIVSIPQLPKPEEPRIKNCIPALKHIIQNPNEQTYFIGHSMGCQAITRYLETLPEDIVIGGAIFVAGFFRELSNLEDDEVIHDVAREWLTTPLDLKKVKTHIKKSVAIFSDNDPYVPLINQEIFRAILGSEIIIQENKGHFSKKDQIFELPLVRDILLNM</sequence>
<dbReference type="InterPro" id="IPR010662">
    <property type="entry name" value="RBBP9/YdeN"/>
</dbReference>
<dbReference type="Proteomes" id="UP000229749">
    <property type="component" value="Unassembled WGS sequence"/>
</dbReference>